<dbReference type="GO" id="GO:0016020">
    <property type="term" value="C:membrane"/>
    <property type="evidence" value="ECO:0007669"/>
    <property type="project" value="UniProtKB-SubCell"/>
</dbReference>
<dbReference type="InterPro" id="IPR026055">
    <property type="entry name" value="FAR"/>
</dbReference>
<dbReference type="CDD" id="cd09071">
    <property type="entry name" value="FAR_C"/>
    <property type="match status" value="1"/>
</dbReference>
<dbReference type="PANTHER" id="PTHR11011">
    <property type="entry name" value="MALE STERILITY PROTEIN 2-RELATED"/>
    <property type="match status" value="1"/>
</dbReference>
<evidence type="ECO:0000256" key="2">
    <source>
        <dbReference type="ARBA" id="ARBA00005928"/>
    </source>
</evidence>
<reference evidence="15" key="2">
    <citation type="submission" date="2025-04" db="UniProtKB">
        <authorList>
            <consortium name="RefSeq"/>
        </authorList>
    </citation>
    <scope>IDENTIFICATION</scope>
    <source>
        <tissue evidence="15">Whole body</tissue>
    </source>
</reference>
<comment type="catalytic activity">
    <reaction evidence="9 10">
        <text>a long-chain fatty acyl-CoA + 2 NADPH + 2 H(+) = a long-chain primary fatty alcohol + 2 NADP(+) + CoA</text>
        <dbReference type="Rhea" id="RHEA:52716"/>
        <dbReference type="ChEBI" id="CHEBI:15378"/>
        <dbReference type="ChEBI" id="CHEBI:57287"/>
        <dbReference type="ChEBI" id="CHEBI:57783"/>
        <dbReference type="ChEBI" id="CHEBI:58349"/>
        <dbReference type="ChEBI" id="CHEBI:77396"/>
        <dbReference type="ChEBI" id="CHEBI:83139"/>
        <dbReference type="EC" id="1.2.1.84"/>
    </reaction>
</comment>
<comment type="similarity">
    <text evidence="2 10">Belongs to the fatty acyl-CoA reductase family.</text>
</comment>
<feature type="domain" description="Fatty acyl-CoA reductase C-terminal" evidence="11">
    <location>
        <begin position="394"/>
        <end position="486"/>
    </location>
</feature>
<sequence>MTATPQMDNYNPNCQSTTQQSEIQSFYNDTTVFLTGATGFMGNLILEKLIRTCSGVKRVYILIREKKGKTTEDRFKELFDDPIFSLMKKEQPKYSEKISAVIGDCNMPNMGIGEQYMEILKNEVNIVIHSAATVRFDEHLRTAVNININALKDILKLSREIKNLKSFVHISTAYSNCAGRDVVDEVFYPSPISGEKLSNLVNSLDDDYINRITPALLGEWPNTYAMTKAIAEGEIIIHGKGLPVGIIRPSMIIATSDEPLSGWINNFYGPTGVVAATGIGLMRVMIADPKKIADIVPGDYVSNAVLACAWDIHNQWKEHNNANDVVKDDGLENDSFVPPIYNYVSSSSNPLTWGEFMVYNKKYGYQMPSVKAIWPILLRLTKYHFEYIILCFLLHIVPAFVIDSIAKLTGRKPQLMDGYKKMHKFSSVISYFSLKSWVFRDNNTRSLVQKLSKLDRTLFNFDISKLNWDSYFERHVVGIRTYIVKDPIETLPEGFKHSRKLYMAYYTLLSVFAALFMLILYGIFLLFL</sequence>
<dbReference type="OrthoDB" id="429813at2759"/>
<keyword evidence="6 10" id="KW-1133">Transmembrane helix</keyword>
<dbReference type="InterPro" id="IPR013120">
    <property type="entry name" value="FAR_NAD-bd"/>
</dbReference>
<evidence type="ECO:0000256" key="6">
    <source>
        <dbReference type="ARBA" id="ARBA00022989"/>
    </source>
</evidence>
<dbReference type="Proteomes" id="UP000694846">
    <property type="component" value="Unplaced"/>
</dbReference>
<evidence type="ECO:0000256" key="7">
    <source>
        <dbReference type="ARBA" id="ARBA00023098"/>
    </source>
</evidence>
<dbReference type="PANTHER" id="PTHR11011:SF60">
    <property type="entry name" value="FATTY ACYL-COA REDUCTASE-RELATED"/>
    <property type="match status" value="1"/>
</dbReference>
<comment type="subcellular location">
    <subcellularLocation>
        <location evidence="1">Membrane</location>
        <topology evidence="1">Multi-pass membrane protein</topology>
    </subcellularLocation>
</comment>
<dbReference type="Pfam" id="PF03015">
    <property type="entry name" value="Sterile"/>
    <property type="match status" value="1"/>
</dbReference>
<evidence type="ECO:0000256" key="10">
    <source>
        <dbReference type="RuleBase" id="RU363097"/>
    </source>
</evidence>
<dbReference type="EC" id="1.2.1.84" evidence="10"/>
<dbReference type="EMBL" id="GGMS01011572">
    <property type="protein sequence ID" value="MBY80775.1"/>
    <property type="molecule type" value="Transcribed_RNA"/>
</dbReference>
<dbReference type="InterPro" id="IPR033640">
    <property type="entry name" value="FAR_C"/>
</dbReference>
<dbReference type="GeneID" id="112682893"/>
<dbReference type="FunFam" id="3.40.50.720:FF:000143">
    <property type="entry name" value="Fatty acyl-CoA reductase"/>
    <property type="match status" value="1"/>
</dbReference>
<dbReference type="AlphaFoldDB" id="A0A2S2QSR0"/>
<proteinExistence type="inferred from homology"/>
<evidence type="ECO:0000256" key="3">
    <source>
        <dbReference type="ARBA" id="ARBA00022516"/>
    </source>
</evidence>
<evidence type="ECO:0000313" key="15">
    <source>
        <dbReference type="RefSeq" id="XP_025409444.1"/>
    </source>
</evidence>
<keyword evidence="7 10" id="KW-0443">Lipid metabolism</keyword>
<dbReference type="InterPro" id="IPR036291">
    <property type="entry name" value="NAD(P)-bd_dom_sf"/>
</dbReference>
<evidence type="ECO:0000259" key="11">
    <source>
        <dbReference type="Pfam" id="PF03015"/>
    </source>
</evidence>
<evidence type="ECO:0000313" key="14">
    <source>
        <dbReference type="Proteomes" id="UP000694846"/>
    </source>
</evidence>
<dbReference type="CDD" id="cd05236">
    <property type="entry name" value="FAR-N_SDR_e"/>
    <property type="match status" value="1"/>
</dbReference>
<dbReference type="SUPFAM" id="SSF51735">
    <property type="entry name" value="NAD(P)-binding Rossmann-fold domains"/>
    <property type="match status" value="1"/>
</dbReference>
<evidence type="ECO:0000256" key="8">
    <source>
        <dbReference type="ARBA" id="ARBA00023136"/>
    </source>
</evidence>
<organism evidence="13">
    <name type="scientific">Sipha flava</name>
    <name type="common">yellow sugarcane aphid</name>
    <dbReference type="NCBI Taxonomy" id="143950"/>
    <lineage>
        <taxon>Eukaryota</taxon>
        <taxon>Metazoa</taxon>
        <taxon>Ecdysozoa</taxon>
        <taxon>Arthropoda</taxon>
        <taxon>Hexapoda</taxon>
        <taxon>Insecta</taxon>
        <taxon>Pterygota</taxon>
        <taxon>Neoptera</taxon>
        <taxon>Paraneoptera</taxon>
        <taxon>Hemiptera</taxon>
        <taxon>Sternorrhyncha</taxon>
        <taxon>Aphidomorpha</taxon>
        <taxon>Aphidoidea</taxon>
        <taxon>Aphididae</taxon>
        <taxon>Sipha</taxon>
    </lineage>
</organism>
<gene>
    <name evidence="15" type="primary">LOC112682893</name>
    <name evidence="13" type="ORF">g.157711</name>
</gene>
<dbReference type="Pfam" id="PF07993">
    <property type="entry name" value="NAD_binding_4"/>
    <property type="match status" value="1"/>
</dbReference>
<dbReference type="RefSeq" id="XP_025409444.1">
    <property type="nucleotide sequence ID" value="XM_025553659.1"/>
</dbReference>
<accession>A0A2S2QSR0</accession>
<evidence type="ECO:0000256" key="1">
    <source>
        <dbReference type="ARBA" id="ARBA00004141"/>
    </source>
</evidence>
<feature type="transmembrane region" description="Helical" evidence="10">
    <location>
        <begin position="505"/>
        <end position="527"/>
    </location>
</feature>
<evidence type="ECO:0000256" key="5">
    <source>
        <dbReference type="ARBA" id="ARBA00022857"/>
    </source>
</evidence>
<dbReference type="GO" id="GO:0102965">
    <property type="term" value="F:alcohol-forming long-chain fatty acyl-CoA reductase activity"/>
    <property type="evidence" value="ECO:0007669"/>
    <property type="project" value="UniProtKB-EC"/>
</dbReference>
<dbReference type="GO" id="GO:0035336">
    <property type="term" value="P:long-chain fatty-acyl-CoA metabolic process"/>
    <property type="evidence" value="ECO:0007669"/>
    <property type="project" value="TreeGrafter"/>
</dbReference>
<name>A0A2S2QSR0_9HEMI</name>
<feature type="domain" description="Thioester reductase (TE)" evidence="12">
    <location>
        <begin position="34"/>
        <end position="305"/>
    </location>
</feature>
<keyword evidence="4 10" id="KW-0812">Transmembrane</keyword>
<keyword evidence="3 10" id="KW-0444">Lipid biosynthesis</keyword>
<protein>
    <recommendedName>
        <fullName evidence="10">Fatty acyl-CoA reductase</fullName>
        <ecNumber evidence="10">1.2.1.84</ecNumber>
    </recommendedName>
</protein>
<evidence type="ECO:0000256" key="9">
    <source>
        <dbReference type="ARBA" id="ARBA00052530"/>
    </source>
</evidence>
<keyword evidence="8 10" id="KW-0472">Membrane</keyword>
<keyword evidence="10" id="KW-0560">Oxidoreductase</keyword>
<dbReference type="Gene3D" id="3.40.50.720">
    <property type="entry name" value="NAD(P)-binding Rossmann-like Domain"/>
    <property type="match status" value="1"/>
</dbReference>
<evidence type="ECO:0000259" key="12">
    <source>
        <dbReference type="Pfam" id="PF07993"/>
    </source>
</evidence>
<evidence type="ECO:0000313" key="13">
    <source>
        <dbReference type="EMBL" id="MBY80775.1"/>
    </source>
</evidence>
<comment type="function">
    <text evidence="10">Catalyzes the reduction of fatty acyl-CoA to fatty alcohols.</text>
</comment>
<feature type="transmembrane region" description="Helical" evidence="10">
    <location>
        <begin position="387"/>
        <end position="406"/>
    </location>
</feature>
<dbReference type="GO" id="GO:0005777">
    <property type="term" value="C:peroxisome"/>
    <property type="evidence" value="ECO:0007669"/>
    <property type="project" value="TreeGrafter"/>
</dbReference>
<evidence type="ECO:0000256" key="4">
    <source>
        <dbReference type="ARBA" id="ARBA00022692"/>
    </source>
</evidence>
<dbReference type="GO" id="GO:0080019">
    <property type="term" value="F:alcohol-forming very long-chain fatty acyl-CoA reductase activity"/>
    <property type="evidence" value="ECO:0007669"/>
    <property type="project" value="InterPro"/>
</dbReference>
<reference evidence="13" key="1">
    <citation type="submission" date="2018-04" db="EMBL/GenBank/DDBJ databases">
        <title>Transcriptome assembly of Sipha flava.</title>
        <authorList>
            <person name="Scully E.D."/>
            <person name="Geib S.M."/>
            <person name="Palmer N.A."/>
            <person name="Koch K."/>
            <person name="Bradshaw J."/>
            <person name="Heng-Moss T."/>
            <person name="Sarath G."/>
        </authorList>
    </citation>
    <scope>NUCLEOTIDE SEQUENCE</scope>
</reference>
<keyword evidence="14" id="KW-1185">Reference proteome</keyword>
<keyword evidence="5 10" id="KW-0521">NADP</keyword>